<accession>A0AAE1QSM3</accession>
<keyword evidence="3" id="KW-0804">Transcription</keyword>
<organism evidence="6 7">
    <name type="scientific">Anisodus tanguticus</name>
    <dbReference type="NCBI Taxonomy" id="243964"/>
    <lineage>
        <taxon>Eukaryota</taxon>
        <taxon>Viridiplantae</taxon>
        <taxon>Streptophyta</taxon>
        <taxon>Embryophyta</taxon>
        <taxon>Tracheophyta</taxon>
        <taxon>Spermatophyta</taxon>
        <taxon>Magnoliopsida</taxon>
        <taxon>eudicotyledons</taxon>
        <taxon>Gunneridae</taxon>
        <taxon>Pentapetalae</taxon>
        <taxon>asterids</taxon>
        <taxon>lamiids</taxon>
        <taxon>Solanales</taxon>
        <taxon>Solanaceae</taxon>
        <taxon>Solanoideae</taxon>
        <taxon>Hyoscyameae</taxon>
        <taxon>Anisodus</taxon>
    </lineage>
</organism>
<feature type="domain" description="NAC" evidence="5">
    <location>
        <begin position="40"/>
        <end position="132"/>
    </location>
</feature>
<keyword evidence="7" id="KW-1185">Reference proteome</keyword>
<dbReference type="GO" id="GO:0003677">
    <property type="term" value="F:DNA binding"/>
    <property type="evidence" value="ECO:0007669"/>
    <property type="project" value="UniProtKB-KW"/>
</dbReference>
<evidence type="ECO:0000256" key="2">
    <source>
        <dbReference type="ARBA" id="ARBA00023125"/>
    </source>
</evidence>
<dbReference type="Proteomes" id="UP001291623">
    <property type="component" value="Unassembled WGS sequence"/>
</dbReference>
<dbReference type="PROSITE" id="PS51005">
    <property type="entry name" value="NAC"/>
    <property type="match status" value="1"/>
</dbReference>
<keyword evidence="2" id="KW-0238">DNA-binding</keyword>
<dbReference type="InterPro" id="IPR036093">
    <property type="entry name" value="NAC_dom_sf"/>
</dbReference>
<gene>
    <name evidence="6" type="ORF">RND71_040312</name>
</gene>
<dbReference type="EMBL" id="JAVYJV010000023">
    <property type="protein sequence ID" value="KAK4338850.1"/>
    <property type="molecule type" value="Genomic_DNA"/>
</dbReference>
<name>A0AAE1QSM3_9SOLA</name>
<sequence length="132" mass="14949">MEALIPDTDTTLCLLPENLEGKNKPPSGIEKLPFQLSSTPLARMRFLPLDEELISYLLKFVSSKLFECVHNRDNVDLYGNKKSCDIFDELSLEGEATDVNYFFTQLKRKSVNGKNFIRTMVGGVTWKGLDKA</sequence>
<dbReference type="GO" id="GO:0006355">
    <property type="term" value="P:regulation of DNA-templated transcription"/>
    <property type="evidence" value="ECO:0007669"/>
    <property type="project" value="InterPro"/>
</dbReference>
<comment type="caution">
    <text evidence="6">The sequence shown here is derived from an EMBL/GenBank/DDBJ whole genome shotgun (WGS) entry which is preliminary data.</text>
</comment>
<evidence type="ECO:0000313" key="7">
    <source>
        <dbReference type="Proteomes" id="UP001291623"/>
    </source>
</evidence>
<evidence type="ECO:0000313" key="6">
    <source>
        <dbReference type="EMBL" id="KAK4338850.1"/>
    </source>
</evidence>
<evidence type="ECO:0000259" key="5">
    <source>
        <dbReference type="PROSITE" id="PS51005"/>
    </source>
</evidence>
<keyword evidence="4" id="KW-0539">Nucleus</keyword>
<dbReference type="AlphaFoldDB" id="A0AAE1QSM3"/>
<dbReference type="Pfam" id="PF02365">
    <property type="entry name" value="NAM"/>
    <property type="match status" value="1"/>
</dbReference>
<proteinExistence type="predicted"/>
<reference evidence="6" key="1">
    <citation type="submission" date="2023-12" db="EMBL/GenBank/DDBJ databases">
        <title>Genome assembly of Anisodus tanguticus.</title>
        <authorList>
            <person name="Wang Y.-J."/>
        </authorList>
    </citation>
    <scope>NUCLEOTIDE SEQUENCE</scope>
    <source>
        <strain evidence="6">KB-2021</strain>
        <tissue evidence="6">Leaf</tissue>
    </source>
</reference>
<evidence type="ECO:0000256" key="3">
    <source>
        <dbReference type="ARBA" id="ARBA00023163"/>
    </source>
</evidence>
<evidence type="ECO:0000256" key="4">
    <source>
        <dbReference type="ARBA" id="ARBA00023242"/>
    </source>
</evidence>
<keyword evidence="1" id="KW-0805">Transcription regulation</keyword>
<dbReference type="Gene3D" id="2.170.150.80">
    <property type="entry name" value="NAC domain"/>
    <property type="match status" value="1"/>
</dbReference>
<protein>
    <recommendedName>
        <fullName evidence="5">NAC domain-containing protein</fullName>
    </recommendedName>
</protein>
<evidence type="ECO:0000256" key="1">
    <source>
        <dbReference type="ARBA" id="ARBA00023015"/>
    </source>
</evidence>
<dbReference type="InterPro" id="IPR003441">
    <property type="entry name" value="NAC-dom"/>
</dbReference>